<dbReference type="Gene3D" id="1.20.58.2190">
    <property type="match status" value="1"/>
</dbReference>
<evidence type="ECO:0000313" key="2">
    <source>
        <dbReference type="EMBL" id="GFU35333.1"/>
    </source>
</evidence>
<dbReference type="Pfam" id="PF09409">
    <property type="entry name" value="PUB"/>
    <property type="match status" value="1"/>
</dbReference>
<dbReference type="PANTHER" id="PTHR23153:SF38">
    <property type="entry name" value="UBX DOMAIN-CONTAINING PROTEIN 6"/>
    <property type="match status" value="1"/>
</dbReference>
<dbReference type="SUPFAM" id="SSF143503">
    <property type="entry name" value="PUG domain-like"/>
    <property type="match status" value="1"/>
</dbReference>
<dbReference type="GO" id="GO:0005737">
    <property type="term" value="C:cytoplasm"/>
    <property type="evidence" value="ECO:0007669"/>
    <property type="project" value="TreeGrafter"/>
</dbReference>
<dbReference type="EMBL" id="BMAW01083716">
    <property type="protein sequence ID" value="GFU35333.1"/>
    <property type="molecule type" value="Genomic_DNA"/>
</dbReference>
<dbReference type="CDD" id="cd10460">
    <property type="entry name" value="PUB_UBXD1"/>
    <property type="match status" value="1"/>
</dbReference>
<feature type="domain" description="UBX" evidence="1">
    <location>
        <begin position="233"/>
        <end position="273"/>
    </location>
</feature>
<dbReference type="SUPFAM" id="SSF54236">
    <property type="entry name" value="Ubiquitin-like"/>
    <property type="match status" value="1"/>
</dbReference>
<comment type="caution">
    <text evidence="2">The sequence shown here is derived from an EMBL/GenBank/DDBJ whole genome shotgun (WGS) entry which is preliminary data.</text>
</comment>
<dbReference type="PROSITE" id="PS50033">
    <property type="entry name" value="UBX"/>
    <property type="match status" value="1"/>
</dbReference>
<dbReference type="AlphaFoldDB" id="A0A8X6URF7"/>
<dbReference type="Gene3D" id="3.10.20.90">
    <property type="entry name" value="Phosphatidylinositol 3-kinase Catalytic Subunit, Chain A, domain 1"/>
    <property type="match status" value="1"/>
</dbReference>
<sequence length="325" mass="37254">MTEKWTMVVQDSSNLTVSGVYFKCPIIGPEVLPKKEIKQRIKEFLYEQLEQERGLTACLIIHTVNENKEKVSIGIETLARYLSNILDNPNEEKYRKIRLNNKVFQERIVGLEGALDFLNAAGFNKQVISDEDYLVFSEIDGGDFENLQMLKEALLSAEPILPNLDRNLKVLQPAQAAIQVNLPDDFFHLSADEIKREQNERSETVELMTQLRTKAMRERDEIKELHMYKYTLIRIRFPDGIILQGTFYVHERLSAVKQFVSENLQDPEREFYLLLPGGSKLIDDNSLIELKLVPAVLLNFLWSDGSCGTNSSCLKPDVMVLLADV</sequence>
<gene>
    <name evidence="2" type="primary">UBXN6</name>
    <name evidence="2" type="ORF">NPIL_89221</name>
</gene>
<dbReference type="PANTHER" id="PTHR23153">
    <property type="entry name" value="UBX-RELATED"/>
    <property type="match status" value="1"/>
</dbReference>
<organism evidence="2 3">
    <name type="scientific">Nephila pilipes</name>
    <name type="common">Giant wood spider</name>
    <name type="synonym">Nephila maculata</name>
    <dbReference type="NCBI Taxonomy" id="299642"/>
    <lineage>
        <taxon>Eukaryota</taxon>
        <taxon>Metazoa</taxon>
        <taxon>Ecdysozoa</taxon>
        <taxon>Arthropoda</taxon>
        <taxon>Chelicerata</taxon>
        <taxon>Arachnida</taxon>
        <taxon>Araneae</taxon>
        <taxon>Araneomorphae</taxon>
        <taxon>Entelegynae</taxon>
        <taxon>Araneoidea</taxon>
        <taxon>Nephilidae</taxon>
        <taxon>Nephila</taxon>
    </lineage>
</organism>
<reference evidence="2" key="1">
    <citation type="submission" date="2020-08" db="EMBL/GenBank/DDBJ databases">
        <title>Multicomponent nature underlies the extraordinary mechanical properties of spider dragline silk.</title>
        <authorList>
            <person name="Kono N."/>
            <person name="Nakamura H."/>
            <person name="Mori M."/>
            <person name="Yoshida Y."/>
            <person name="Ohtoshi R."/>
            <person name="Malay A.D."/>
            <person name="Moran D.A.P."/>
            <person name="Tomita M."/>
            <person name="Numata K."/>
            <person name="Arakawa K."/>
        </authorList>
    </citation>
    <scope>NUCLEOTIDE SEQUENCE</scope>
</reference>
<name>A0A8X6URF7_NEPPI</name>
<dbReference type="InterPro" id="IPR042774">
    <property type="entry name" value="UBXN6_PUB"/>
</dbReference>
<dbReference type="InterPro" id="IPR029071">
    <property type="entry name" value="Ubiquitin-like_domsf"/>
</dbReference>
<dbReference type="InterPro" id="IPR036339">
    <property type="entry name" value="PUB-like_dom_sf"/>
</dbReference>
<dbReference type="Proteomes" id="UP000887013">
    <property type="component" value="Unassembled WGS sequence"/>
</dbReference>
<protein>
    <submittedName>
        <fullName evidence="2">UBX domain-containing protein 6</fullName>
    </submittedName>
</protein>
<dbReference type="OrthoDB" id="49605at2759"/>
<dbReference type="InterPro" id="IPR018997">
    <property type="entry name" value="PUB_domain"/>
</dbReference>
<accession>A0A8X6URF7</accession>
<evidence type="ECO:0000259" key="1">
    <source>
        <dbReference type="PROSITE" id="PS50033"/>
    </source>
</evidence>
<dbReference type="Pfam" id="PF00789">
    <property type="entry name" value="UBX"/>
    <property type="match status" value="1"/>
</dbReference>
<proteinExistence type="predicted"/>
<dbReference type="InterPro" id="IPR001012">
    <property type="entry name" value="UBX_dom"/>
</dbReference>
<evidence type="ECO:0000313" key="3">
    <source>
        <dbReference type="Proteomes" id="UP000887013"/>
    </source>
</evidence>
<dbReference type="SMART" id="SM00580">
    <property type="entry name" value="PUG"/>
    <property type="match status" value="1"/>
</dbReference>
<dbReference type="CDD" id="cd16119">
    <property type="entry name" value="UBX_UBXN6"/>
    <property type="match status" value="1"/>
</dbReference>
<keyword evidence="3" id="KW-1185">Reference proteome</keyword>